<dbReference type="AlphaFoldDB" id="A0A5B7JBI9"/>
<evidence type="ECO:0000313" key="3">
    <source>
        <dbReference type="Proteomes" id="UP000324222"/>
    </source>
</evidence>
<evidence type="ECO:0000313" key="2">
    <source>
        <dbReference type="EMBL" id="MPC95281.1"/>
    </source>
</evidence>
<reference evidence="2 3" key="1">
    <citation type="submission" date="2019-05" db="EMBL/GenBank/DDBJ databases">
        <title>Another draft genome of Portunus trituberculatus and its Hox gene families provides insights of decapod evolution.</title>
        <authorList>
            <person name="Jeong J.-H."/>
            <person name="Song I."/>
            <person name="Kim S."/>
            <person name="Choi T."/>
            <person name="Kim D."/>
            <person name="Ryu S."/>
            <person name="Kim W."/>
        </authorList>
    </citation>
    <scope>NUCLEOTIDE SEQUENCE [LARGE SCALE GENOMIC DNA]</scope>
    <source>
        <tissue evidence="2">Muscle</tissue>
    </source>
</reference>
<dbReference type="Proteomes" id="UP000324222">
    <property type="component" value="Unassembled WGS sequence"/>
</dbReference>
<evidence type="ECO:0000256" key="1">
    <source>
        <dbReference type="SAM" id="SignalP"/>
    </source>
</evidence>
<accession>A0A5B7JBI9</accession>
<name>A0A5B7JBI9_PORTR</name>
<protein>
    <recommendedName>
        <fullName evidence="4">Secreted protein</fullName>
    </recommendedName>
</protein>
<feature type="chain" id="PRO_5023004133" description="Secreted protein" evidence="1">
    <location>
        <begin position="21"/>
        <end position="64"/>
    </location>
</feature>
<organism evidence="2 3">
    <name type="scientific">Portunus trituberculatus</name>
    <name type="common">Swimming crab</name>
    <name type="synonym">Neptunus trituberculatus</name>
    <dbReference type="NCBI Taxonomy" id="210409"/>
    <lineage>
        <taxon>Eukaryota</taxon>
        <taxon>Metazoa</taxon>
        <taxon>Ecdysozoa</taxon>
        <taxon>Arthropoda</taxon>
        <taxon>Crustacea</taxon>
        <taxon>Multicrustacea</taxon>
        <taxon>Malacostraca</taxon>
        <taxon>Eumalacostraca</taxon>
        <taxon>Eucarida</taxon>
        <taxon>Decapoda</taxon>
        <taxon>Pleocyemata</taxon>
        <taxon>Brachyura</taxon>
        <taxon>Eubrachyura</taxon>
        <taxon>Portunoidea</taxon>
        <taxon>Portunidae</taxon>
        <taxon>Portuninae</taxon>
        <taxon>Portunus</taxon>
    </lineage>
</organism>
<dbReference type="EMBL" id="VSRR010101627">
    <property type="protein sequence ID" value="MPC95281.1"/>
    <property type="molecule type" value="Genomic_DNA"/>
</dbReference>
<sequence>MVVVVVMMMVVVVVVVVVERGPVVVSLTHHPACLLSCLLACRTEQLACFKEMVTVEIFRTGVIP</sequence>
<feature type="signal peptide" evidence="1">
    <location>
        <begin position="1"/>
        <end position="20"/>
    </location>
</feature>
<keyword evidence="1" id="KW-0732">Signal</keyword>
<comment type="caution">
    <text evidence="2">The sequence shown here is derived from an EMBL/GenBank/DDBJ whole genome shotgun (WGS) entry which is preliminary data.</text>
</comment>
<proteinExistence type="predicted"/>
<gene>
    <name evidence="2" type="ORF">E2C01_090483</name>
</gene>
<evidence type="ECO:0008006" key="4">
    <source>
        <dbReference type="Google" id="ProtNLM"/>
    </source>
</evidence>
<keyword evidence="3" id="KW-1185">Reference proteome</keyword>